<dbReference type="InterPro" id="IPR036358">
    <property type="entry name" value="BTD_sf"/>
</dbReference>
<evidence type="ECO:0000313" key="8">
    <source>
        <dbReference type="Proteomes" id="UP000053758"/>
    </source>
</evidence>
<evidence type="ECO:0000256" key="2">
    <source>
        <dbReference type="ARBA" id="ARBA00009704"/>
    </source>
</evidence>
<gene>
    <name evidence="7" type="ORF">PAN0_021c6004</name>
</gene>
<evidence type="ECO:0000256" key="1">
    <source>
        <dbReference type="ARBA" id="ARBA00004123"/>
    </source>
</evidence>
<sequence>MFQPTWSQDASAHPSPDLSLEAQMAHDAQNRPASHASMTYDASPAAYPSSADNSSDVYPGASASRSNGAPGSATAPFAFGMQQQQLHQSHLPQNQHQHLHPSQQQQQHQPQQQHRDMTHQPQPHDQSHQQHQHQQQLSLSQQSRHSHHSSQPPHEMQQPPSHAVNAITANTPERAADAHSGPPLFLDGSAVAMHGSGFHLDHQHAGGQAQPFAPGLDQGAMHPSSQTSHNSSQFLMQQQDHYPSRPPSGSEQGWSDPMRPSDASQPEASNSSVSPGLQRAARPAALKIDMSSVPSSAYMEASQSGLHLPQVADPTSAGTGHASTPQALQTRFAPLPQFDSASFHGQDPMQQHQADLARDASLDEASGQTAAPGLMPAFGTESSYLNQGASARSPSSAAQHAAAYMSNRPQPAQAESVVGLASVPDRLGPASAHLGVPASPSSPVVSQLTGGHYSPSSTLSGAFSSRPGSRPASRGLKSVASFTSSAGTGTASGSDAQASFANRPRSSSGSGVAVRPVSALTRTTSMQSEIASYNTGTGSPLFGLSQSRSVQNLGQMQSPAMSAHLSSPRHPAGPSAMEPWSPVQPQMAQSQSFRAPYSGPGFQTPQMQQFSPTLTSPAQSQYSPQAHFGSHASAMMPFFSPSIETTQHFSSSGSLTSDGFDMAGFNEQRLSSALANSASISSGPPTASHQREGHSTPTIVEEEEDVSFGADGRPSLMSRQAQDGMHIDAPFHAQQQHHHHHQQQQLSQHLHQHQPQHHQHLAGQPPLVLQRSHPDQVQPLPMDTPPHFRSQMPFPPNMRPSLYQQVSMAEMNRLRQIHGLGVTERNFGDCSAFIEDYIRQYISTPSRLGLGERNVLIMTTRVAQKSYGAEKRFLCPPPLVILIGSSWWNACPAPAKPFSQAGPMDVDQTPTVLSPPRVTINISGEPGIQDGALEWASSSGRLIDVGNPSSEMAISGRCIGKQLYISDVDEKRRHVEALVSISVPGSSPMDRRLLGTFPSRPIKVISKPSKKRQSSRNTELCVNHGSVISLFHRLRSQTVSTRYLCVSGAPSWFKGSDNQPFLNMNPRDQKGQEPPSCFVAKMSSWDPFVIYLVDPNQRADATPSEPLQPPVKGYPPPPPNALPTVGLTSSQMTIHYNQPIVLQCLNTAVVSPVMVVRKVEKGTTVLGGASAGPTESISREAFGDPVSQLHKIALEVLEDPSASVPRPMDESGESMSPGQSGPFLACLNESVGMHRPSEPRKWMGNSGYSVPSTPTTPVTSMNLAAMDAGEPVSGSFLPTSPTSAAAYAAAQTRFSLGASRAGSMMSPSTSSQDASGSMEPPPSSDGGKVKRPRRVSSSVVVQKERAAAAAAASKNRRRGQSLSVVGMQNQGLSDVEILRRTGSYTNSMTSDSSVASIAPGAMWSVEVADSDIWTVVGTDIARHSFYVPPQIVGGSQPQTSITDSNIAHLITVPAPAQPITPIPIITNVVAPSRDSRSAAMAAAGGAGDQSPGLVTILGENFHPNLFIFFGDWKSTHVEVRTRQTIVCAAPPAFDSGLPRGRVPILVVRHDGVIFPTDFHYQC</sequence>
<dbReference type="PANTHER" id="PTHR10665">
    <property type="entry name" value="RECOMBINING BINDING PROTEIN SUPPRESSOR OF HAIRLESS"/>
    <property type="match status" value="1"/>
</dbReference>
<dbReference type="GO" id="GO:0000978">
    <property type="term" value="F:RNA polymerase II cis-regulatory region sequence-specific DNA binding"/>
    <property type="evidence" value="ECO:0007669"/>
    <property type="project" value="InterPro"/>
</dbReference>
<dbReference type="SUPFAM" id="SSF110217">
    <property type="entry name" value="DNA-binding protein LAG-1 (CSL)"/>
    <property type="match status" value="1"/>
</dbReference>
<dbReference type="Pfam" id="PF09270">
    <property type="entry name" value="BTD"/>
    <property type="match status" value="1"/>
</dbReference>
<dbReference type="SMART" id="SM01267">
    <property type="entry name" value="LAG1_DNAbind"/>
    <property type="match status" value="1"/>
</dbReference>
<evidence type="ECO:0000256" key="5">
    <source>
        <dbReference type="ARBA" id="ARBA00023163"/>
    </source>
</evidence>
<dbReference type="RefSeq" id="XP_014653987.1">
    <property type="nucleotide sequence ID" value="XM_014798501.1"/>
</dbReference>
<dbReference type="InterPro" id="IPR037095">
    <property type="entry name" value="RBP-J/Cbf11_DNA-bd_sf"/>
</dbReference>
<dbReference type="InterPro" id="IPR040159">
    <property type="entry name" value="CLS_fam"/>
</dbReference>
<comment type="similarity">
    <text evidence="2">Belongs to the Su(H) family.</text>
</comment>
<evidence type="ECO:0000256" key="6">
    <source>
        <dbReference type="ARBA" id="ARBA00023242"/>
    </source>
</evidence>
<dbReference type="InterPro" id="IPR038007">
    <property type="entry name" value="RBP-Jkappa_IPT"/>
</dbReference>
<dbReference type="InterPro" id="IPR015350">
    <property type="entry name" value="Beta-trefoil_DNA-bd_dom"/>
</dbReference>
<keyword evidence="6" id="KW-0539">Nucleus</keyword>
<dbReference type="Pfam" id="PF09271">
    <property type="entry name" value="LAG1-DNAbind"/>
    <property type="match status" value="1"/>
</dbReference>
<dbReference type="Proteomes" id="UP000053758">
    <property type="component" value="Unassembled WGS sequence"/>
</dbReference>
<keyword evidence="8" id="KW-1185">Reference proteome</keyword>
<evidence type="ECO:0000256" key="4">
    <source>
        <dbReference type="ARBA" id="ARBA00023125"/>
    </source>
</evidence>
<keyword evidence="5" id="KW-0804">Transcription</keyword>
<proteinExistence type="inferred from homology"/>
<dbReference type="Gene3D" id="2.60.40.1450">
    <property type="entry name" value="LAG1, DNA binding domain"/>
    <property type="match status" value="1"/>
</dbReference>
<dbReference type="Gene3D" id="2.60.40.10">
    <property type="entry name" value="Immunoglobulins"/>
    <property type="match status" value="1"/>
</dbReference>
<evidence type="ECO:0000313" key="7">
    <source>
        <dbReference type="EMBL" id="GAK67775.1"/>
    </source>
</evidence>
<dbReference type="SUPFAM" id="SSF81296">
    <property type="entry name" value="E set domains"/>
    <property type="match status" value="1"/>
</dbReference>
<organism evidence="7 8">
    <name type="scientific">Pseudozyma antarctica</name>
    <name type="common">Yeast</name>
    <name type="synonym">Candida antarctica</name>
    <dbReference type="NCBI Taxonomy" id="84753"/>
    <lineage>
        <taxon>Eukaryota</taxon>
        <taxon>Fungi</taxon>
        <taxon>Dikarya</taxon>
        <taxon>Basidiomycota</taxon>
        <taxon>Ustilaginomycotina</taxon>
        <taxon>Ustilaginomycetes</taxon>
        <taxon>Ustilaginales</taxon>
        <taxon>Ustilaginaceae</taxon>
        <taxon>Moesziomyces</taxon>
    </lineage>
</organism>
<dbReference type="SUPFAM" id="SSF49417">
    <property type="entry name" value="p53-like transcription factors"/>
    <property type="match status" value="1"/>
</dbReference>
<protein>
    <submittedName>
        <fullName evidence="7">LAG1-DNAbind-domain-containing protein</fullName>
    </submittedName>
</protein>
<reference evidence="8" key="1">
    <citation type="journal article" date="2014" name="Genome Announc.">
        <title>Draft Genome Sequence of the Yeast Pseudozyma antarctica Type Strain JCM10317, a Producer of the Glycolipid Biosurfactants, Mannosylerythritol Lipids.</title>
        <authorList>
            <person name="Saika A."/>
            <person name="Koike H."/>
            <person name="Hori T."/>
            <person name="Fukuoka T."/>
            <person name="Sato S."/>
            <person name="Habe H."/>
            <person name="Kitamoto D."/>
            <person name="Morita T."/>
        </authorList>
    </citation>
    <scope>NUCLEOTIDE SEQUENCE [LARGE SCALE GENOMIC DNA]</scope>
    <source>
        <strain evidence="8">JCM 10317</strain>
    </source>
</reference>
<dbReference type="InterPro" id="IPR014756">
    <property type="entry name" value="Ig_E-set"/>
</dbReference>
<dbReference type="InterPro" id="IPR015351">
    <property type="entry name" value="RBP-J/Cbf11/Cbf12_DNA-bd"/>
</dbReference>
<dbReference type="HOGENOM" id="CLU_246410_0_0_1"/>
<comment type="subcellular location">
    <subcellularLocation>
        <location evidence="1">Nucleus</location>
    </subcellularLocation>
</comment>
<keyword evidence="4" id="KW-0238">DNA-binding</keyword>
<dbReference type="FunFam" id="2.60.40.10:FF:002447">
    <property type="entry name" value="Related to J kappa-recombination signal binding protein"/>
    <property type="match status" value="1"/>
</dbReference>
<dbReference type="InterPro" id="IPR008967">
    <property type="entry name" value="p53-like_TF_DNA-bd_sf"/>
</dbReference>
<dbReference type="GeneID" id="26306808"/>
<dbReference type="FunFam" id="2.60.40.1450:FF:000003">
    <property type="entry name" value="Related to J kappa-recombination signal binding protein"/>
    <property type="match status" value="1"/>
</dbReference>
<dbReference type="SMART" id="SM01268">
    <property type="entry name" value="BTD"/>
    <property type="match status" value="1"/>
</dbReference>
<keyword evidence="3" id="KW-0805">Transcription regulation</keyword>
<dbReference type="EMBL" id="DF830088">
    <property type="protein sequence ID" value="GAK67775.1"/>
    <property type="molecule type" value="Genomic_DNA"/>
</dbReference>
<evidence type="ECO:0000256" key="3">
    <source>
        <dbReference type="ARBA" id="ARBA00023015"/>
    </source>
</evidence>
<dbReference type="Pfam" id="PF20144">
    <property type="entry name" value="TIG_SUH"/>
    <property type="match status" value="1"/>
</dbReference>
<name>A0A081CM79_PSEA2</name>
<accession>A0A081CM79</accession>
<dbReference type="GO" id="GO:0005634">
    <property type="term" value="C:nucleus"/>
    <property type="evidence" value="ECO:0007669"/>
    <property type="project" value="UniProtKB-SubCell"/>
</dbReference>
<dbReference type="GO" id="GO:0001228">
    <property type="term" value="F:DNA-binding transcription activator activity, RNA polymerase II-specific"/>
    <property type="evidence" value="ECO:0007669"/>
    <property type="project" value="InterPro"/>
</dbReference>
<dbReference type="OrthoDB" id="5600360at2759"/>
<dbReference type="InterPro" id="IPR013783">
    <property type="entry name" value="Ig-like_fold"/>
</dbReference>